<accession>A0A2C6A4E4</accession>
<comment type="caution">
    <text evidence="1">The sequence shown here is derived from an EMBL/GenBank/DDBJ whole genome shotgun (WGS) entry which is preliminary data.</text>
</comment>
<protein>
    <submittedName>
        <fullName evidence="1">Uncharacterized protein</fullName>
    </submittedName>
</protein>
<sequence>MELNNTQLELLVKAVMTKKLKGGNKGCRFVSESEVYKLFNKELHILEKPINVVGVENDFIEASKVSLKVKPNFCTEEELEALTKEESFLEVSDELLSEKDIDDKQLSIYKKVFDEAFTVYGASVVSGKLIAKRSGTKLLMKMELNNYFFEIELPFIDRELFCKVSGNLYSFAYMPLNLDEYITGTSPVLKLAHPYQFLIQQAVKSVGTKIYSSDIFNLMVRKAKGGTIRQLQTNIHKTLINAKEYSWSEKNNCPVMWLDSYKSDLGKGLLANNIQLGLSYLDLLNAKGLKGVDLNTGSTSAPGKRVRVAKNYFIERKDGEFSLVRKPSADNEVFDITNDMKGELYPCFIKTSAKRDNTATIKDTYNLVNPSGYTKRFKTV</sequence>
<dbReference type="EMBL" id="NIRN01000001">
    <property type="protein sequence ID" value="PHI06580.1"/>
    <property type="molecule type" value="Genomic_DNA"/>
</dbReference>
<evidence type="ECO:0000313" key="1">
    <source>
        <dbReference type="EMBL" id="PHI06580.1"/>
    </source>
</evidence>
<dbReference type="Proteomes" id="UP000224182">
    <property type="component" value="Unassembled WGS sequence"/>
</dbReference>
<evidence type="ECO:0000313" key="2">
    <source>
        <dbReference type="Proteomes" id="UP000224182"/>
    </source>
</evidence>
<gene>
    <name evidence="1" type="ORF">CBG54_05815</name>
</gene>
<organism evidence="1 2">
    <name type="scientific">Fusobacterium nucleatum subsp. polymorphum</name>
    <name type="common">Fusobacterium polymorphum</name>
    <dbReference type="NCBI Taxonomy" id="76857"/>
    <lineage>
        <taxon>Bacteria</taxon>
        <taxon>Fusobacteriati</taxon>
        <taxon>Fusobacteriota</taxon>
        <taxon>Fusobacteriia</taxon>
        <taxon>Fusobacteriales</taxon>
        <taxon>Fusobacteriaceae</taxon>
        <taxon>Fusobacterium</taxon>
    </lineage>
</organism>
<reference evidence="1 2" key="1">
    <citation type="submission" date="2017-06" db="EMBL/GenBank/DDBJ databases">
        <title>Draft genome sequence of Fusobacterium nucleatum subsp. polymorphum KCOM 1271 (=ChDC F305).</title>
        <authorList>
            <person name="Kook J.-K."/>
            <person name="Park S.-N."/>
            <person name="Lim Y.K."/>
            <person name="Roh H."/>
        </authorList>
    </citation>
    <scope>NUCLEOTIDE SEQUENCE [LARGE SCALE GENOMIC DNA]</scope>
    <source>
        <strain evidence="2">KCOM 1271 (ChDC F305)</strain>
    </source>
</reference>
<proteinExistence type="predicted"/>
<dbReference type="RefSeq" id="WP_098974289.1">
    <property type="nucleotide sequence ID" value="NZ_CP077115.1"/>
</dbReference>
<name>A0A2C6A4E4_FUSNP</name>
<dbReference type="AlphaFoldDB" id="A0A2C6A4E4"/>